<name>A0A558HX15_9GAMM</name>
<sequence length="128" mass="13904">MLIYACLVFAALMLVFTKVPVAWAQHRAGGYDNHDPRAQQRMLEGFGARALAAHHNSIEAFPIFAVGVLVSIIVAPGAPLATTLAVIFVLARLGYWACYLANIALLRSLLWGVGLIVSILLMAMPLWM</sequence>
<evidence type="ECO:0000256" key="5">
    <source>
        <dbReference type="SAM" id="Phobius"/>
    </source>
</evidence>
<dbReference type="PANTHER" id="PTHR35371:SF1">
    <property type="entry name" value="BLR7753 PROTEIN"/>
    <property type="match status" value="1"/>
</dbReference>
<keyword evidence="4 5" id="KW-0472">Membrane</keyword>
<dbReference type="SUPFAM" id="SSF161084">
    <property type="entry name" value="MAPEG domain-like"/>
    <property type="match status" value="1"/>
</dbReference>
<dbReference type="EMBL" id="VNFH01000001">
    <property type="protein sequence ID" value="TVU73672.1"/>
    <property type="molecule type" value="Genomic_DNA"/>
</dbReference>
<dbReference type="STRING" id="553385.GCA_000591415_00102"/>
<dbReference type="InterPro" id="IPR023352">
    <property type="entry name" value="MAPEG-like_dom_sf"/>
</dbReference>
<comment type="subcellular location">
    <subcellularLocation>
        <location evidence="1">Membrane</location>
    </subcellularLocation>
</comment>
<dbReference type="RefSeq" id="WP_024950545.1">
    <property type="nucleotide sequence ID" value="NZ_CAWOWR010000001.1"/>
</dbReference>
<proteinExistence type="predicted"/>
<dbReference type="PANTHER" id="PTHR35371">
    <property type="entry name" value="INNER MEMBRANE PROTEIN"/>
    <property type="match status" value="1"/>
</dbReference>
<comment type="caution">
    <text evidence="6">The sequence shown here is derived from an EMBL/GenBank/DDBJ whole genome shotgun (WGS) entry which is preliminary data.</text>
</comment>
<organism evidence="6 7">
    <name type="scientific">Cobetia crustatorum</name>
    <dbReference type="NCBI Taxonomy" id="553385"/>
    <lineage>
        <taxon>Bacteria</taxon>
        <taxon>Pseudomonadati</taxon>
        <taxon>Pseudomonadota</taxon>
        <taxon>Gammaproteobacteria</taxon>
        <taxon>Oceanospirillales</taxon>
        <taxon>Halomonadaceae</taxon>
        <taxon>Cobetia</taxon>
    </lineage>
</organism>
<protein>
    <submittedName>
        <fullName evidence="6">MAPEG family protein</fullName>
    </submittedName>
</protein>
<evidence type="ECO:0000256" key="2">
    <source>
        <dbReference type="ARBA" id="ARBA00022692"/>
    </source>
</evidence>
<keyword evidence="2 5" id="KW-0812">Transmembrane</keyword>
<feature type="transmembrane region" description="Helical" evidence="5">
    <location>
        <begin position="63"/>
        <end position="91"/>
    </location>
</feature>
<dbReference type="Proteomes" id="UP000319941">
    <property type="component" value="Unassembled WGS sequence"/>
</dbReference>
<dbReference type="OrthoDB" id="513661at2"/>
<keyword evidence="7" id="KW-1185">Reference proteome</keyword>
<evidence type="ECO:0000313" key="7">
    <source>
        <dbReference type="Proteomes" id="UP000319941"/>
    </source>
</evidence>
<dbReference type="Gene3D" id="1.20.120.550">
    <property type="entry name" value="Membrane associated eicosanoid/glutathione metabolism-like domain"/>
    <property type="match status" value="1"/>
</dbReference>
<evidence type="ECO:0000313" key="6">
    <source>
        <dbReference type="EMBL" id="TVU73672.1"/>
    </source>
</evidence>
<evidence type="ECO:0000256" key="3">
    <source>
        <dbReference type="ARBA" id="ARBA00022989"/>
    </source>
</evidence>
<feature type="transmembrane region" description="Helical" evidence="5">
    <location>
        <begin position="103"/>
        <end position="127"/>
    </location>
</feature>
<gene>
    <name evidence="6" type="ORF">FQP86_00925</name>
</gene>
<evidence type="ECO:0000256" key="1">
    <source>
        <dbReference type="ARBA" id="ARBA00004370"/>
    </source>
</evidence>
<dbReference type="Pfam" id="PF01124">
    <property type="entry name" value="MAPEG"/>
    <property type="match status" value="1"/>
</dbReference>
<dbReference type="InterPro" id="IPR001129">
    <property type="entry name" value="Membr-assoc_MAPEG"/>
</dbReference>
<dbReference type="AlphaFoldDB" id="A0A558HX15"/>
<accession>A0A558HX15</accession>
<dbReference type="GO" id="GO:0016020">
    <property type="term" value="C:membrane"/>
    <property type="evidence" value="ECO:0007669"/>
    <property type="project" value="UniProtKB-SubCell"/>
</dbReference>
<keyword evidence="3 5" id="KW-1133">Transmembrane helix</keyword>
<evidence type="ECO:0000256" key="4">
    <source>
        <dbReference type="ARBA" id="ARBA00023136"/>
    </source>
</evidence>
<reference evidence="6 7" key="1">
    <citation type="submission" date="2019-07" db="EMBL/GenBank/DDBJ databases">
        <title>Diversity of Bacteria from Kongsfjorden, Arctic.</title>
        <authorList>
            <person name="Yu Y."/>
        </authorList>
    </citation>
    <scope>NUCLEOTIDE SEQUENCE [LARGE SCALE GENOMIC DNA]</scope>
    <source>
        <strain evidence="6 7">SM1923</strain>
    </source>
</reference>